<dbReference type="EnsemblPlants" id="TuG1812G0300002500.01.T01">
    <property type="protein sequence ID" value="TuG1812G0300002500.01.T01.cds388354"/>
    <property type="gene ID" value="TuG1812G0300002500.01"/>
</dbReference>
<accession>A0A8R7PRQ6</accession>
<dbReference type="Proteomes" id="UP000015106">
    <property type="component" value="Chromosome 3"/>
</dbReference>
<evidence type="ECO:0000313" key="1">
    <source>
        <dbReference type="EnsemblPlants" id="TuG1812G0300002500.01.T01.cds388354"/>
    </source>
</evidence>
<dbReference type="AlphaFoldDB" id="A0A8R7PRQ6"/>
<dbReference type="Gramene" id="TuG1812G0300002500.01.T01">
    <property type="protein sequence ID" value="TuG1812G0300002500.01.T01.cds388354"/>
    <property type="gene ID" value="TuG1812G0300002500.01"/>
</dbReference>
<reference evidence="2" key="1">
    <citation type="journal article" date="2013" name="Nature">
        <title>Draft genome of the wheat A-genome progenitor Triticum urartu.</title>
        <authorList>
            <person name="Ling H.Q."/>
            <person name="Zhao S."/>
            <person name="Liu D."/>
            <person name="Wang J."/>
            <person name="Sun H."/>
            <person name="Zhang C."/>
            <person name="Fan H."/>
            <person name="Li D."/>
            <person name="Dong L."/>
            <person name="Tao Y."/>
            <person name="Gao C."/>
            <person name="Wu H."/>
            <person name="Li Y."/>
            <person name="Cui Y."/>
            <person name="Guo X."/>
            <person name="Zheng S."/>
            <person name="Wang B."/>
            <person name="Yu K."/>
            <person name="Liang Q."/>
            <person name="Yang W."/>
            <person name="Lou X."/>
            <person name="Chen J."/>
            <person name="Feng M."/>
            <person name="Jian J."/>
            <person name="Zhang X."/>
            <person name="Luo G."/>
            <person name="Jiang Y."/>
            <person name="Liu J."/>
            <person name="Wang Z."/>
            <person name="Sha Y."/>
            <person name="Zhang B."/>
            <person name="Wu H."/>
            <person name="Tang D."/>
            <person name="Shen Q."/>
            <person name="Xue P."/>
            <person name="Zou S."/>
            <person name="Wang X."/>
            <person name="Liu X."/>
            <person name="Wang F."/>
            <person name="Yang Y."/>
            <person name="An X."/>
            <person name="Dong Z."/>
            <person name="Zhang K."/>
            <person name="Zhang X."/>
            <person name="Luo M.C."/>
            <person name="Dvorak J."/>
            <person name="Tong Y."/>
            <person name="Wang J."/>
            <person name="Yang H."/>
            <person name="Li Z."/>
            <person name="Wang D."/>
            <person name="Zhang A."/>
            <person name="Wang J."/>
        </authorList>
    </citation>
    <scope>NUCLEOTIDE SEQUENCE</scope>
    <source>
        <strain evidence="2">cv. G1812</strain>
    </source>
</reference>
<reference evidence="1" key="2">
    <citation type="submission" date="2018-03" db="EMBL/GenBank/DDBJ databases">
        <title>The Triticum urartu genome reveals the dynamic nature of wheat genome evolution.</title>
        <authorList>
            <person name="Ling H."/>
            <person name="Ma B."/>
            <person name="Shi X."/>
            <person name="Liu H."/>
            <person name="Dong L."/>
            <person name="Sun H."/>
            <person name="Cao Y."/>
            <person name="Gao Q."/>
            <person name="Zheng S."/>
            <person name="Li Y."/>
            <person name="Yu Y."/>
            <person name="Du H."/>
            <person name="Qi M."/>
            <person name="Li Y."/>
            <person name="Yu H."/>
            <person name="Cui Y."/>
            <person name="Wang N."/>
            <person name="Chen C."/>
            <person name="Wu H."/>
            <person name="Zhao Y."/>
            <person name="Zhang J."/>
            <person name="Li Y."/>
            <person name="Zhou W."/>
            <person name="Zhang B."/>
            <person name="Hu W."/>
            <person name="Eijk M."/>
            <person name="Tang J."/>
            <person name="Witsenboer H."/>
            <person name="Zhao S."/>
            <person name="Li Z."/>
            <person name="Zhang A."/>
            <person name="Wang D."/>
            <person name="Liang C."/>
        </authorList>
    </citation>
    <scope>NUCLEOTIDE SEQUENCE [LARGE SCALE GENOMIC DNA]</scope>
    <source>
        <strain evidence="1">cv. G1812</strain>
    </source>
</reference>
<keyword evidence="2" id="KW-1185">Reference proteome</keyword>
<sequence length="48" mass="5419">MVPCAQDKSSLPNMHYRGRRMAFQPSKLIGLIPPETPPCIQHTVIFLV</sequence>
<name>A0A8R7PRQ6_TRIUA</name>
<evidence type="ECO:0000313" key="2">
    <source>
        <dbReference type="Proteomes" id="UP000015106"/>
    </source>
</evidence>
<reference evidence="1" key="3">
    <citation type="submission" date="2022-06" db="UniProtKB">
        <authorList>
            <consortium name="EnsemblPlants"/>
        </authorList>
    </citation>
    <scope>IDENTIFICATION</scope>
</reference>
<protein>
    <submittedName>
        <fullName evidence="1">Uncharacterized protein</fullName>
    </submittedName>
</protein>
<proteinExistence type="predicted"/>
<organism evidence="1 2">
    <name type="scientific">Triticum urartu</name>
    <name type="common">Red wild einkorn</name>
    <name type="synonym">Crithodium urartu</name>
    <dbReference type="NCBI Taxonomy" id="4572"/>
    <lineage>
        <taxon>Eukaryota</taxon>
        <taxon>Viridiplantae</taxon>
        <taxon>Streptophyta</taxon>
        <taxon>Embryophyta</taxon>
        <taxon>Tracheophyta</taxon>
        <taxon>Spermatophyta</taxon>
        <taxon>Magnoliopsida</taxon>
        <taxon>Liliopsida</taxon>
        <taxon>Poales</taxon>
        <taxon>Poaceae</taxon>
        <taxon>BOP clade</taxon>
        <taxon>Pooideae</taxon>
        <taxon>Triticodae</taxon>
        <taxon>Triticeae</taxon>
        <taxon>Triticinae</taxon>
        <taxon>Triticum</taxon>
    </lineage>
</organism>